<reference evidence="9" key="2">
    <citation type="submission" date="2021-08" db="EMBL/GenBank/DDBJ databases">
        <authorList>
            <person name="Gostincar C."/>
            <person name="Sun X."/>
            <person name="Song Z."/>
            <person name="Gunde-Cimerman N."/>
        </authorList>
    </citation>
    <scope>NUCLEOTIDE SEQUENCE</scope>
    <source>
        <strain evidence="9">EXF-9911</strain>
    </source>
</reference>
<comment type="pathway">
    <text evidence="1">Porphyrin-containing compound metabolism; protoporphyrin-IX biosynthesis; protoporphyrinogen-IX from coproporphyrinogen-III (O2 route): step 1/1.</text>
</comment>
<dbReference type="Gene3D" id="3.40.1500.10">
    <property type="entry name" value="Coproporphyrinogen III oxidase, aerobic"/>
    <property type="match status" value="1"/>
</dbReference>
<dbReference type="PANTHER" id="PTHR10755:SF0">
    <property type="entry name" value="OXYGEN-DEPENDENT COPROPORPHYRINOGEN-III OXIDASE, MITOCHONDRIAL"/>
    <property type="match status" value="1"/>
</dbReference>
<dbReference type="FunFam" id="3.40.1500.10:FF:000002">
    <property type="entry name" value="oxygen-dependent coproporphyrinogen-III oxidase, mitochondrial"/>
    <property type="match status" value="1"/>
</dbReference>
<evidence type="ECO:0000256" key="5">
    <source>
        <dbReference type="ARBA" id="ARBA00023002"/>
    </source>
</evidence>
<protein>
    <recommendedName>
        <fullName evidence="4">coproporphyrinogen oxidase</fullName>
        <ecNumber evidence="4">1.3.3.3</ecNumber>
    </recommendedName>
</protein>
<evidence type="ECO:0000313" key="9">
    <source>
        <dbReference type="EMBL" id="KAG9698654.1"/>
    </source>
</evidence>
<evidence type="ECO:0000256" key="1">
    <source>
        <dbReference type="ARBA" id="ARBA00005168"/>
    </source>
</evidence>
<dbReference type="Pfam" id="PF01218">
    <property type="entry name" value="Coprogen_oxidas"/>
    <property type="match status" value="1"/>
</dbReference>
<comment type="caution">
    <text evidence="9">The sequence shown here is derived from an EMBL/GenBank/DDBJ whole genome shotgun (WGS) entry which is preliminary data.</text>
</comment>
<sequence>MSTFAATAFRRTAQASRAPSWQARAARFTKQQVRSIGDHGTKPPLPPGTPQPSRVVAPKTRLAVGVVFVGALIYSMATGDVEHTEPPSIAERDSLSKRESGVTQTSPMRLRMEQFIKTKQEEIVRELEKVDGTRFKVDKWDRPNGGGGITCVLQDGNVFEKGGVNTSIVYGTLPRAAISKMRVNHKALDPDVESLEFFAAGLSMVLHPSNPMAPTVHLNYRYFETANADGTPNAWWFGGGTDLTPSYLFDEDVIHFHRTIKDACDAHDKTYYARFKEWCDKYFYVSHRGETRGVGGIFFDDLDETEKDQEALFSFSQSCLNAFLPSYIPIIEKRKTMPFTEKEKAWQQLRRGRYVEFNLVHDRGTSFGLNTPGSRVESILMSLPLTARWQYMHAPEKGSREERMLSVLKEPKEWKVVAAMSAQGAFHRLLSFFATRSSRPNTSTITFMDSLRGDLSLGLNFPVAVFLATVRHLVFRNTGFWSLTIYVPTVRTSRKLLGGPSACKDLDESKRYGCGELVTLAKNDGIVAQADAVGLWMLAAEKDGKVKGEEVRLFQRGEIMERIAARRRGMDNVLPFWRGGPLIPSAHSWAVKKAFDVEVYDGHKRA</sequence>
<dbReference type="EMBL" id="JAHFXF010000049">
    <property type="protein sequence ID" value="KAG9698654.1"/>
    <property type="molecule type" value="Genomic_DNA"/>
</dbReference>
<feature type="non-terminal residue" evidence="9">
    <location>
        <position position="1"/>
    </location>
</feature>
<gene>
    <name evidence="9" type="ORF">KCU76_g2084</name>
</gene>
<dbReference type="InterPro" id="IPR018375">
    <property type="entry name" value="Coprogen_oxidase_CS"/>
</dbReference>
<dbReference type="EC" id="1.3.3.3" evidence="4"/>
<dbReference type="PANTHER" id="PTHR10755">
    <property type="entry name" value="COPROPORPHYRINOGEN III OXIDASE, MITOCHONDRIAL"/>
    <property type="match status" value="1"/>
</dbReference>
<comment type="similarity">
    <text evidence="2">Belongs to the aerobic coproporphyrinogen-III oxidase family.</text>
</comment>
<dbReference type="GO" id="GO:0006782">
    <property type="term" value="P:protoporphyrinogen IX biosynthetic process"/>
    <property type="evidence" value="ECO:0007669"/>
    <property type="project" value="TreeGrafter"/>
</dbReference>
<feature type="region of interest" description="Disordered" evidence="8">
    <location>
        <begin position="1"/>
        <end position="54"/>
    </location>
</feature>
<keyword evidence="5" id="KW-0560">Oxidoreductase</keyword>
<evidence type="ECO:0000256" key="3">
    <source>
        <dbReference type="ARBA" id="ARBA00011738"/>
    </source>
</evidence>
<dbReference type="InterPro" id="IPR001260">
    <property type="entry name" value="Coprogen_oxidase_aer"/>
</dbReference>
<keyword evidence="6" id="KW-0350">Heme biosynthesis</keyword>
<dbReference type="Proteomes" id="UP000779574">
    <property type="component" value="Unassembled WGS sequence"/>
</dbReference>
<dbReference type="GO" id="GO:0004109">
    <property type="term" value="F:coproporphyrinogen oxidase activity"/>
    <property type="evidence" value="ECO:0007669"/>
    <property type="project" value="UniProtKB-EC"/>
</dbReference>
<dbReference type="NCBIfam" id="NF003727">
    <property type="entry name" value="PRK05330.1"/>
    <property type="match status" value="1"/>
</dbReference>
<evidence type="ECO:0000256" key="6">
    <source>
        <dbReference type="ARBA" id="ARBA00023133"/>
    </source>
</evidence>
<feature type="region of interest" description="Disordered" evidence="8">
    <location>
        <begin position="81"/>
        <end position="106"/>
    </location>
</feature>
<dbReference type="GO" id="GO:0005737">
    <property type="term" value="C:cytoplasm"/>
    <property type="evidence" value="ECO:0007669"/>
    <property type="project" value="TreeGrafter"/>
</dbReference>
<comment type="subunit">
    <text evidence="3">Homodimer.</text>
</comment>
<proteinExistence type="inferred from homology"/>
<keyword evidence="7" id="KW-0627">Porphyrin biosynthesis</keyword>
<dbReference type="AlphaFoldDB" id="A0A9P8JE64"/>
<organism evidence="9 10">
    <name type="scientific">Aureobasidium melanogenum</name>
    <name type="common">Aureobasidium pullulans var. melanogenum</name>
    <dbReference type="NCBI Taxonomy" id="46634"/>
    <lineage>
        <taxon>Eukaryota</taxon>
        <taxon>Fungi</taxon>
        <taxon>Dikarya</taxon>
        <taxon>Ascomycota</taxon>
        <taxon>Pezizomycotina</taxon>
        <taxon>Dothideomycetes</taxon>
        <taxon>Dothideomycetidae</taxon>
        <taxon>Dothideales</taxon>
        <taxon>Saccotheciaceae</taxon>
        <taxon>Aureobasidium</taxon>
    </lineage>
</organism>
<evidence type="ECO:0000256" key="2">
    <source>
        <dbReference type="ARBA" id="ARBA00010644"/>
    </source>
</evidence>
<feature type="compositionally biased region" description="Low complexity" evidence="8">
    <location>
        <begin position="1"/>
        <end position="18"/>
    </location>
</feature>
<name>A0A9P8JE64_AURME</name>
<evidence type="ECO:0000256" key="8">
    <source>
        <dbReference type="SAM" id="MobiDB-lite"/>
    </source>
</evidence>
<reference evidence="9" key="1">
    <citation type="journal article" date="2021" name="J Fungi (Basel)">
        <title>Virulence traits and population genomics of the black yeast Aureobasidium melanogenum.</title>
        <authorList>
            <person name="Cernosa A."/>
            <person name="Sun X."/>
            <person name="Gostincar C."/>
            <person name="Fang C."/>
            <person name="Gunde-Cimerman N."/>
            <person name="Song Z."/>
        </authorList>
    </citation>
    <scope>NUCLEOTIDE SEQUENCE</scope>
    <source>
        <strain evidence="9">EXF-9911</strain>
    </source>
</reference>
<dbReference type="InterPro" id="IPR036406">
    <property type="entry name" value="Coprogen_oxidase_aer_sf"/>
</dbReference>
<feature type="compositionally biased region" description="Basic and acidic residues" evidence="8">
    <location>
        <begin position="81"/>
        <end position="100"/>
    </location>
</feature>
<dbReference type="PRINTS" id="PR00073">
    <property type="entry name" value="COPRGNOXDASE"/>
</dbReference>
<evidence type="ECO:0000256" key="7">
    <source>
        <dbReference type="ARBA" id="ARBA00023244"/>
    </source>
</evidence>
<evidence type="ECO:0000256" key="4">
    <source>
        <dbReference type="ARBA" id="ARBA00012869"/>
    </source>
</evidence>
<dbReference type="SUPFAM" id="SSF102886">
    <property type="entry name" value="Coproporphyrinogen III oxidase"/>
    <property type="match status" value="1"/>
</dbReference>
<dbReference type="PROSITE" id="PS01021">
    <property type="entry name" value="COPROGEN_OXIDASE"/>
    <property type="match status" value="1"/>
</dbReference>
<evidence type="ECO:0000313" key="10">
    <source>
        <dbReference type="Proteomes" id="UP000779574"/>
    </source>
</evidence>
<accession>A0A9P8JE64</accession>
<dbReference type="OrthoDB" id="15318at2759"/>